<dbReference type="EMBL" id="AYMZ01000003">
    <property type="protein sequence ID" value="ETF09828.1"/>
    <property type="molecule type" value="Genomic_DNA"/>
</dbReference>
<evidence type="ECO:0000313" key="1">
    <source>
        <dbReference type="EMBL" id="ETF09828.1"/>
    </source>
</evidence>
<name>V8RDS1_9PSED</name>
<reference evidence="1" key="1">
    <citation type="journal article" date="2014" name="Genome Announc.">
        <title>Draft Genome Sequence of Pseudomonas moraviensis R28-S.</title>
        <authorList>
            <person name="Hunter S.S."/>
            <person name="Yano H."/>
            <person name="Loftie-Eaton W."/>
            <person name="Hughes J."/>
            <person name="De Gelder L."/>
            <person name="Stragier P."/>
            <person name="De Vos P."/>
            <person name="Settles M.L."/>
            <person name="Top E.M."/>
        </authorList>
    </citation>
    <scope>NUCLEOTIDE SEQUENCE [LARGE SCALE GENOMIC DNA]</scope>
    <source>
        <strain evidence="1">R28-S</strain>
    </source>
</reference>
<dbReference type="HOGENOM" id="CLU_3220880_0_0_6"/>
<organism evidence="1">
    <name type="scientific">Pseudomonas moraviensis R28-S</name>
    <dbReference type="NCBI Taxonomy" id="1395516"/>
    <lineage>
        <taxon>Bacteria</taxon>
        <taxon>Pseudomonadati</taxon>
        <taxon>Pseudomonadota</taxon>
        <taxon>Gammaproteobacteria</taxon>
        <taxon>Pseudomonadales</taxon>
        <taxon>Pseudomonadaceae</taxon>
        <taxon>Pseudomonas</taxon>
    </lineage>
</organism>
<dbReference type="AlphaFoldDB" id="V8RDS1"/>
<dbReference type="Proteomes" id="UP000024771">
    <property type="component" value="Chromosome"/>
</dbReference>
<gene>
    <name evidence="1" type="ORF">PMO01_10900</name>
</gene>
<sequence>MAIDLERDMHWRSKIRAKLCKAFEAIEPERTKRSKQCFVVSGIP</sequence>
<comment type="caution">
    <text evidence="1">The sequence shown here is derived from an EMBL/GenBank/DDBJ whole genome shotgun (WGS) entry which is preliminary data.</text>
</comment>
<protein>
    <submittedName>
        <fullName evidence="1">Uncharacterized protein</fullName>
    </submittedName>
</protein>
<accession>V8RDS1</accession>
<dbReference type="PATRIC" id="fig|1395516.4.peg.2214"/>
<proteinExistence type="predicted"/>